<protein>
    <submittedName>
        <fullName evidence="1">Uncharacterized protein</fullName>
    </submittedName>
</protein>
<reference evidence="1" key="1">
    <citation type="journal article" date="2021" name="bioRxiv">
        <title>Whole Genome Assembly and Annotation of Northern Wild Rice, Zizania palustris L., Supports a Whole Genome Duplication in the Zizania Genus.</title>
        <authorList>
            <person name="Haas M."/>
            <person name="Kono T."/>
            <person name="Macchietto M."/>
            <person name="Millas R."/>
            <person name="McGilp L."/>
            <person name="Shao M."/>
            <person name="Duquette J."/>
            <person name="Hirsch C.N."/>
            <person name="Kimball J."/>
        </authorList>
    </citation>
    <scope>NUCLEOTIDE SEQUENCE</scope>
    <source>
        <tissue evidence="1">Fresh leaf tissue</tissue>
    </source>
</reference>
<proteinExistence type="predicted"/>
<organism evidence="1 2">
    <name type="scientific">Zizania palustris</name>
    <name type="common">Northern wild rice</name>
    <dbReference type="NCBI Taxonomy" id="103762"/>
    <lineage>
        <taxon>Eukaryota</taxon>
        <taxon>Viridiplantae</taxon>
        <taxon>Streptophyta</taxon>
        <taxon>Embryophyta</taxon>
        <taxon>Tracheophyta</taxon>
        <taxon>Spermatophyta</taxon>
        <taxon>Magnoliopsida</taxon>
        <taxon>Liliopsida</taxon>
        <taxon>Poales</taxon>
        <taxon>Poaceae</taxon>
        <taxon>BOP clade</taxon>
        <taxon>Oryzoideae</taxon>
        <taxon>Oryzeae</taxon>
        <taxon>Zizaniinae</taxon>
        <taxon>Zizania</taxon>
    </lineage>
</organism>
<sequence length="137" mass="15552">MDVIYCFAKSFRNGRLFGLEISCPAIVRTDTGGRKIVAAIDKVLKWEMELGGITLHMLTSSIRKELKLSSTEYGVCWVFDKNLGEEVNVRSEQHMVELIETYKTEMRCEIVVGVFDSLDLEIDIDALFLILVVHPPI</sequence>
<accession>A0A8J5WSJ5</accession>
<evidence type="ECO:0000313" key="1">
    <source>
        <dbReference type="EMBL" id="KAG8094344.1"/>
    </source>
</evidence>
<reference evidence="1" key="2">
    <citation type="submission" date="2021-02" db="EMBL/GenBank/DDBJ databases">
        <authorList>
            <person name="Kimball J.A."/>
            <person name="Haas M.W."/>
            <person name="Macchietto M."/>
            <person name="Kono T."/>
            <person name="Duquette J."/>
            <person name="Shao M."/>
        </authorList>
    </citation>
    <scope>NUCLEOTIDE SEQUENCE</scope>
    <source>
        <tissue evidence="1">Fresh leaf tissue</tissue>
    </source>
</reference>
<keyword evidence="2" id="KW-1185">Reference proteome</keyword>
<dbReference type="EMBL" id="JAAALK010000080">
    <property type="protein sequence ID" value="KAG8094344.1"/>
    <property type="molecule type" value="Genomic_DNA"/>
</dbReference>
<dbReference type="AlphaFoldDB" id="A0A8J5WSJ5"/>
<name>A0A8J5WSJ5_ZIZPA</name>
<dbReference type="Proteomes" id="UP000729402">
    <property type="component" value="Unassembled WGS sequence"/>
</dbReference>
<comment type="caution">
    <text evidence="1">The sequence shown here is derived from an EMBL/GenBank/DDBJ whole genome shotgun (WGS) entry which is preliminary data.</text>
</comment>
<evidence type="ECO:0000313" key="2">
    <source>
        <dbReference type="Proteomes" id="UP000729402"/>
    </source>
</evidence>
<gene>
    <name evidence="1" type="ORF">GUJ93_ZPchr0012g20113</name>
</gene>